<keyword evidence="4" id="KW-1185">Reference proteome</keyword>
<dbReference type="Gene3D" id="3.40.50.12030">
    <property type="entry name" value="Uncharacterised protein family UPF0261, NC domain"/>
    <property type="match status" value="1"/>
</dbReference>
<dbReference type="PANTHER" id="PTHR31862:SF1">
    <property type="entry name" value="UPF0261 DOMAIN PROTEIN (AFU_ORTHOLOGUE AFUA_1G10120)"/>
    <property type="match status" value="1"/>
</dbReference>
<dbReference type="NCBIfam" id="NF002674">
    <property type="entry name" value="PRK02399.1-2"/>
    <property type="match status" value="1"/>
</dbReference>
<dbReference type="Pfam" id="PF06792">
    <property type="entry name" value="UPF0261"/>
    <property type="match status" value="1"/>
</dbReference>
<dbReference type="PANTHER" id="PTHR31862">
    <property type="entry name" value="UPF0261 DOMAIN PROTEIN (AFU_ORTHOLOGUE AFUA_1G10120)"/>
    <property type="match status" value="1"/>
</dbReference>
<accession>A0ABD5ZXW4</accession>
<gene>
    <name evidence="3" type="ORF">ACFQKE_08670</name>
</gene>
<dbReference type="AlphaFoldDB" id="A0ABD5ZXW4"/>
<evidence type="ECO:0000313" key="3">
    <source>
        <dbReference type="EMBL" id="MFC7255364.1"/>
    </source>
</evidence>
<evidence type="ECO:0000259" key="1">
    <source>
        <dbReference type="Pfam" id="PF06792"/>
    </source>
</evidence>
<dbReference type="GeneID" id="96953718"/>
<sequence length="406" mass="41291">MTIVVVGTLDTKGEEIAFARDVIEDAGAETHVVDVGVLGDPPFDPDTPATAVAEAAGTSLGALRQGGDRNGAMAAMGEGAARVVTRLHAAGRLDGVFGLGGSSNTSMAATAMRALPIGVPKLIVSTMASGDVNPYVGVSDIAMLHAVADVAGLNTVSRTVIANGARAVVGMVDGGRAVETDRPTVAITMFGVTTPCVRAAREVFETRGYETVVFHATGTGGRAMETLIREGLIDGVLDVTTTELTDELVGGVLSAGPDRLRAAGECGIPQVVVPGATDVINFGPEASVPAAFDGRRQVAHTPQVTLIRTTAKEAAAVGAEIATKLDGATGPTTVALPLDGTSKLAVAGEPFHDPTADTALFEAIRDGVGDDVDRLEVETHINDPAFARRIAETLDASLRATGAAPE</sequence>
<protein>
    <submittedName>
        <fullName evidence="3">Tm-1-like ATP-binding domain-containing protein</fullName>
    </submittedName>
</protein>
<dbReference type="InterPro" id="IPR044122">
    <property type="entry name" value="UPF0261_N"/>
</dbReference>
<dbReference type="InterPro" id="IPR008322">
    <property type="entry name" value="UPF0261"/>
</dbReference>
<proteinExistence type="predicted"/>
<name>A0ABD5ZXW4_9EURY</name>
<dbReference type="InterPro" id="IPR056778">
    <property type="entry name" value="UPF0261_C"/>
</dbReference>
<evidence type="ECO:0000313" key="4">
    <source>
        <dbReference type="Proteomes" id="UP001596434"/>
    </source>
</evidence>
<feature type="domain" description="UPF0261" evidence="2">
    <location>
        <begin position="182"/>
        <end position="395"/>
    </location>
</feature>
<dbReference type="RefSeq" id="WP_379703586.1">
    <property type="nucleotide sequence ID" value="NZ_JBHTAT010000001.1"/>
</dbReference>
<organism evidence="3 4">
    <name type="scientific">Haloplanus litoreus</name>
    <dbReference type="NCBI Taxonomy" id="767515"/>
    <lineage>
        <taxon>Archaea</taxon>
        <taxon>Methanobacteriati</taxon>
        <taxon>Methanobacteriota</taxon>
        <taxon>Stenosarchaea group</taxon>
        <taxon>Halobacteria</taxon>
        <taxon>Halobacteriales</taxon>
        <taxon>Haloferacaceae</taxon>
        <taxon>Haloplanus</taxon>
    </lineage>
</organism>
<dbReference type="Pfam" id="PF23189">
    <property type="entry name" value="UPF0261_C"/>
    <property type="match status" value="1"/>
</dbReference>
<dbReference type="InterPro" id="IPR051353">
    <property type="entry name" value="Tobamovirus_resist_UPF0261"/>
</dbReference>
<dbReference type="Gene3D" id="3.40.50.12020">
    <property type="entry name" value="Uncharacterised protein family UPF0261, NN domain"/>
    <property type="match status" value="1"/>
</dbReference>
<feature type="domain" description="UPF0261" evidence="1">
    <location>
        <begin position="2"/>
        <end position="173"/>
    </location>
</feature>
<dbReference type="EMBL" id="JBHTAT010000001">
    <property type="protein sequence ID" value="MFC7255364.1"/>
    <property type="molecule type" value="Genomic_DNA"/>
</dbReference>
<comment type="caution">
    <text evidence="3">The sequence shown here is derived from an EMBL/GenBank/DDBJ whole genome shotgun (WGS) entry which is preliminary data.</text>
</comment>
<dbReference type="CDD" id="cd15488">
    <property type="entry name" value="Tm-1-like"/>
    <property type="match status" value="1"/>
</dbReference>
<dbReference type="Proteomes" id="UP001596434">
    <property type="component" value="Unassembled WGS sequence"/>
</dbReference>
<reference evidence="3 4" key="1">
    <citation type="journal article" date="2019" name="Int. J. Syst. Evol. Microbiol.">
        <title>The Global Catalogue of Microorganisms (GCM) 10K type strain sequencing project: providing services to taxonomists for standard genome sequencing and annotation.</title>
        <authorList>
            <consortium name="The Broad Institute Genomics Platform"/>
            <consortium name="The Broad Institute Genome Sequencing Center for Infectious Disease"/>
            <person name="Wu L."/>
            <person name="Ma J."/>
        </authorList>
    </citation>
    <scope>NUCLEOTIDE SEQUENCE [LARGE SCALE GENOMIC DNA]</scope>
    <source>
        <strain evidence="3 4">GX21</strain>
    </source>
</reference>
<evidence type="ECO:0000259" key="2">
    <source>
        <dbReference type="Pfam" id="PF23189"/>
    </source>
</evidence>
<dbReference type="PIRSF" id="PIRSF033271">
    <property type="entry name" value="UCP033271"/>
    <property type="match status" value="1"/>
</dbReference>